<evidence type="ECO:0008006" key="5">
    <source>
        <dbReference type="Google" id="ProtNLM"/>
    </source>
</evidence>
<dbReference type="Proteomes" id="UP000279972">
    <property type="component" value="Chromosome"/>
</dbReference>
<dbReference type="KEGG" id="clac:EG342_10135"/>
<dbReference type="OrthoDB" id="797724at2"/>
<dbReference type="EMBL" id="CP033924">
    <property type="protein sequence ID" value="AZA82240.1"/>
    <property type="molecule type" value="Genomic_DNA"/>
</dbReference>
<dbReference type="AlphaFoldDB" id="A0A3G6RC33"/>
<dbReference type="Proteomes" id="UP000236262">
    <property type="component" value="Unassembled WGS sequence"/>
</dbReference>
<evidence type="ECO:0000313" key="1">
    <source>
        <dbReference type="EMBL" id="AZA82240.1"/>
    </source>
</evidence>
<gene>
    <name evidence="2" type="ORF">C1637_09570</name>
    <name evidence="1" type="ORF">EG342_10135</name>
</gene>
<evidence type="ECO:0000313" key="4">
    <source>
        <dbReference type="Proteomes" id="UP000279972"/>
    </source>
</evidence>
<evidence type="ECO:0000313" key="2">
    <source>
        <dbReference type="EMBL" id="PNW14085.1"/>
    </source>
</evidence>
<reference evidence="1 4" key="2">
    <citation type="submission" date="2018-11" db="EMBL/GenBank/DDBJ databases">
        <title>Proposal to divide the Flavobacteriaceae and reorganize its genera based on Amino Acid Identity values calculated from whole genome sequences.</title>
        <authorList>
            <person name="Nicholson A.C."/>
            <person name="Gulvik C.A."/>
            <person name="Whitney A.M."/>
            <person name="Humrighouse B.W."/>
            <person name="Bell M."/>
            <person name="Holmes B."/>
            <person name="Steigerwalt A.G."/>
            <person name="Villarma A."/>
            <person name="Sheth M."/>
            <person name="Batra D."/>
            <person name="Pryor J."/>
            <person name="Bernardet J.-F."/>
            <person name="Hugo C."/>
            <person name="Kampfer P."/>
            <person name="Newman J."/>
            <person name="McQuiston J.R."/>
        </authorList>
    </citation>
    <scope>NUCLEOTIDE SEQUENCE [LARGE SCALE GENOMIC DNA]</scope>
    <source>
        <strain evidence="1 4">KC_1864</strain>
    </source>
</reference>
<evidence type="ECO:0000313" key="3">
    <source>
        <dbReference type="Proteomes" id="UP000236262"/>
    </source>
</evidence>
<accession>A0A3G6RC33</accession>
<sequence>MIDIKIQRSLTSKKIKALYDDYLYEKNYSGEFRIVLPKEIEKYRFGVLAELLQFLITLNNKYIVKEIKLSIDSAEDLDKVYEQEFIYPIVSLFWNSTKFTNSKGDTIKDELRSLQNDFFIKMNSFQRLKSNKSLLINIDHFSNSKGLVKLFENSNGFNENEEQIIDVIKKILKKNILTYNFNNLTEFESILLDIGAIIYELIKNTFEWGKTNRDNVPINPSIRGLYLRFHSNMYENIIEDFKDTPIEVFLKEETIQTKCVTDYKKIDYLEISVFDSGIGFIDKFQDKDDLDDITILKKCLVKNQTSSTTNLKSKKGLGLDRILKTIDQKGFLKISTDKYIAYRNMIKDEYTQVDINNLTDLIIEDWNNNNFRSTSNKKLSGTFISILYPFNYSSYQN</sequence>
<keyword evidence="4" id="KW-1185">Reference proteome</keyword>
<proteinExistence type="predicted"/>
<dbReference type="EMBL" id="PPEH01000003">
    <property type="protein sequence ID" value="PNW14085.1"/>
    <property type="molecule type" value="Genomic_DNA"/>
</dbReference>
<protein>
    <recommendedName>
        <fullName evidence="5">ATP-binding protein</fullName>
    </recommendedName>
</protein>
<name>A0A3G6RC33_CHRLC</name>
<organism evidence="2 3">
    <name type="scientific">Chryseobacterium lactis</name>
    <dbReference type="NCBI Taxonomy" id="1241981"/>
    <lineage>
        <taxon>Bacteria</taxon>
        <taxon>Pseudomonadati</taxon>
        <taxon>Bacteroidota</taxon>
        <taxon>Flavobacteriia</taxon>
        <taxon>Flavobacteriales</taxon>
        <taxon>Weeksellaceae</taxon>
        <taxon>Chryseobacterium group</taxon>
        <taxon>Chryseobacterium</taxon>
    </lineage>
</organism>
<reference evidence="2 3" key="1">
    <citation type="submission" date="2018-01" db="EMBL/GenBank/DDBJ databases">
        <title>Draft genome sequences of Chryseobacterium lactis NCTC11390, Chryseobacterium oncorhynchi 701B-08, and Chryseobacterium viscerum 687B-08.</title>
        <authorList>
            <person name="Jeong J.-J."/>
            <person name="Lee Y.J."/>
            <person name="Park B."/>
            <person name="Choi I.-G."/>
            <person name="Kim K.D."/>
        </authorList>
    </citation>
    <scope>NUCLEOTIDE SEQUENCE [LARGE SCALE GENOMIC DNA]</scope>
    <source>
        <strain evidence="2 3">NCTC11390</strain>
    </source>
</reference>
<dbReference type="RefSeq" id="WP_103291329.1">
    <property type="nucleotide sequence ID" value="NZ_CP033924.1"/>
</dbReference>